<dbReference type="EMBL" id="CP015164">
    <property type="protein sequence ID" value="AOW47155.1"/>
    <property type="molecule type" value="Genomic_DNA"/>
</dbReference>
<protein>
    <recommendedName>
        <fullName evidence="3">DUF551 domain-containing protein</fullName>
    </recommendedName>
</protein>
<dbReference type="Proteomes" id="UP000175973">
    <property type="component" value="Chromosome"/>
</dbReference>
<gene>
    <name evidence="1" type="ORF">A4S02_10680</name>
</gene>
<name>A0A1D8QXU5_9PROT</name>
<sequence length="87" mass="9898">MCELNEWKPMHAAPMDGTAIQARIPGHGEDNIISWFDHYVDENGEFCGAWNFAEDQEPPDCWTDGVCWTSNEDGKSSVQPTHWKEIS</sequence>
<keyword evidence="2" id="KW-1185">Reference proteome</keyword>
<evidence type="ECO:0000313" key="2">
    <source>
        <dbReference type="Proteomes" id="UP000175973"/>
    </source>
</evidence>
<evidence type="ECO:0008006" key="3">
    <source>
        <dbReference type="Google" id="ProtNLM"/>
    </source>
</evidence>
<accession>A0A1D8QXU5</accession>
<reference evidence="2" key="1">
    <citation type="submission" date="2016-04" db="EMBL/GenBank/DDBJ databases">
        <authorList>
            <person name="Jeon C.O."/>
            <person name="Cho G.Y."/>
            <person name="Jeong H.I."/>
            <person name="Kim K.H."/>
        </authorList>
    </citation>
    <scope>NUCLEOTIDE SEQUENCE [LARGE SCALE GENOMIC DNA]</scope>
    <source>
        <strain evidence="2">LMG 1590</strain>
    </source>
</reference>
<evidence type="ECO:0000313" key="1">
    <source>
        <dbReference type="EMBL" id="AOW47155.1"/>
    </source>
</evidence>
<dbReference type="KEGG" id="aasc:A4S02_10680"/>
<proteinExistence type="predicted"/>
<dbReference type="AlphaFoldDB" id="A0A1D8QXU5"/>
<organism evidence="1 2">
    <name type="scientific">Acetobacter ascendens</name>
    <dbReference type="NCBI Taxonomy" id="481146"/>
    <lineage>
        <taxon>Bacteria</taxon>
        <taxon>Pseudomonadati</taxon>
        <taxon>Pseudomonadota</taxon>
        <taxon>Alphaproteobacteria</taxon>
        <taxon>Acetobacterales</taxon>
        <taxon>Acetobacteraceae</taxon>
        <taxon>Acetobacter</taxon>
    </lineage>
</organism>